<evidence type="ECO:0000313" key="4">
    <source>
        <dbReference type="EMBL" id="SDS07757.1"/>
    </source>
</evidence>
<dbReference type="PROSITE" id="PS51186">
    <property type="entry name" value="GNAT"/>
    <property type="match status" value="1"/>
</dbReference>
<evidence type="ECO:0000259" key="3">
    <source>
        <dbReference type="PROSITE" id="PS51186"/>
    </source>
</evidence>
<dbReference type="PANTHER" id="PTHR43877:SF5">
    <property type="entry name" value="BLL8307 PROTEIN"/>
    <property type="match status" value="1"/>
</dbReference>
<dbReference type="Gene3D" id="3.40.630.30">
    <property type="match status" value="1"/>
</dbReference>
<dbReference type="SUPFAM" id="SSF55729">
    <property type="entry name" value="Acyl-CoA N-acyltransferases (Nat)"/>
    <property type="match status" value="1"/>
</dbReference>
<dbReference type="RefSeq" id="WP_060921476.1">
    <property type="nucleotide sequence ID" value="NZ_LT629770.1"/>
</dbReference>
<gene>
    <name evidence="4" type="ORF">SAMN04489809_1032</name>
</gene>
<keyword evidence="1 4" id="KW-0808">Transferase</keyword>
<dbReference type="InterPro" id="IPR000182">
    <property type="entry name" value="GNAT_dom"/>
</dbReference>
<name>A0A1H1P9A0_9MICO</name>
<dbReference type="Pfam" id="PF00583">
    <property type="entry name" value="Acetyltransf_1"/>
    <property type="match status" value="1"/>
</dbReference>
<evidence type="ECO:0000313" key="5">
    <source>
        <dbReference type="Proteomes" id="UP000182126"/>
    </source>
</evidence>
<reference evidence="4 5" key="1">
    <citation type="submission" date="2016-10" db="EMBL/GenBank/DDBJ databases">
        <authorList>
            <person name="de Groot N.N."/>
        </authorList>
    </citation>
    <scope>NUCLEOTIDE SEQUENCE [LARGE SCALE GENOMIC DNA]</scope>
    <source>
        <strain evidence="4 5">DSM 15019</strain>
    </source>
</reference>
<dbReference type="InterPro" id="IPR050832">
    <property type="entry name" value="Bact_Acetyltransf"/>
</dbReference>
<dbReference type="GO" id="GO:0016747">
    <property type="term" value="F:acyltransferase activity, transferring groups other than amino-acyl groups"/>
    <property type="evidence" value="ECO:0007669"/>
    <property type="project" value="InterPro"/>
</dbReference>
<dbReference type="PANTHER" id="PTHR43877">
    <property type="entry name" value="AMINOALKYLPHOSPHONATE N-ACETYLTRANSFERASE-RELATED-RELATED"/>
    <property type="match status" value="1"/>
</dbReference>
<feature type="domain" description="N-acetyltransferase" evidence="3">
    <location>
        <begin position="3"/>
        <end position="156"/>
    </location>
</feature>
<dbReference type="GeneID" id="36298514"/>
<organism evidence="4 5">
    <name type="scientific">Microbacterium paraoxydans</name>
    <dbReference type="NCBI Taxonomy" id="199592"/>
    <lineage>
        <taxon>Bacteria</taxon>
        <taxon>Bacillati</taxon>
        <taxon>Actinomycetota</taxon>
        <taxon>Actinomycetes</taxon>
        <taxon>Micrococcales</taxon>
        <taxon>Microbacteriaceae</taxon>
        <taxon>Microbacterium</taxon>
    </lineage>
</organism>
<dbReference type="EMBL" id="LT629770">
    <property type="protein sequence ID" value="SDS07757.1"/>
    <property type="molecule type" value="Genomic_DNA"/>
</dbReference>
<sequence>MSLVIDRVTVATPEIAAFIAAHHAEMDGTAPPESQHALPLDRLLTPRVRFFTGRVDGRIAATGALAVVEDGHEELKSMRTDPAFRGRGFGRTMLGHLLDDAGARGIGCVSLETGRDPFFDPARAMYAAAGFREGPPFGSYLPDPHSAFLTMLLPASSAVATPPGAIMNG</sequence>
<keyword evidence="2" id="KW-0012">Acyltransferase</keyword>
<dbReference type="eggNOG" id="COG0456">
    <property type="taxonomic scope" value="Bacteria"/>
</dbReference>
<dbReference type="InterPro" id="IPR016181">
    <property type="entry name" value="Acyl_CoA_acyltransferase"/>
</dbReference>
<proteinExistence type="predicted"/>
<protein>
    <submittedName>
        <fullName evidence="4">Putative acetyltransferase</fullName>
    </submittedName>
</protein>
<dbReference type="AlphaFoldDB" id="A0A1H1P9A0"/>
<evidence type="ECO:0000256" key="1">
    <source>
        <dbReference type="ARBA" id="ARBA00022679"/>
    </source>
</evidence>
<dbReference type="CDD" id="cd04301">
    <property type="entry name" value="NAT_SF"/>
    <property type="match status" value="1"/>
</dbReference>
<evidence type="ECO:0000256" key="2">
    <source>
        <dbReference type="ARBA" id="ARBA00023315"/>
    </source>
</evidence>
<dbReference type="Proteomes" id="UP000182126">
    <property type="component" value="Chromosome I"/>
</dbReference>
<accession>A0A1H1P9A0</accession>